<dbReference type="Gene3D" id="3.40.50.720">
    <property type="entry name" value="NAD(P)-binding Rossmann-like Domain"/>
    <property type="match status" value="1"/>
</dbReference>
<reference evidence="2 3" key="1">
    <citation type="submission" date="2016-07" db="EMBL/GenBank/DDBJ databases">
        <title>Caryophanon latum genome sequencing.</title>
        <authorList>
            <person name="Verma A."/>
            <person name="Pal Y."/>
            <person name="Krishnamurthi S."/>
        </authorList>
    </citation>
    <scope>NUCLEOTIDE SEQUENCE [LARGE SCALE GENOMIC DNA]</scope>
    <source>
        <strain evidence="2 3">DSM 14151</strain>
    </source>
</reference>
<dbReference type="GO" id="GO:0016646">
    <property type="term" value="F:oxidoreductase activity, acting on the CH-NH group of donors, NAD or NADP as acceptor"/>
    <property type="evidence" value="ECO:0007669"/>
    <property type="project" value="TreeGrafter"/>
</dbReference>
<evidence type="ECO:0000313" key="2">
    <source>
        <dbReference type="EMBL" id="OCS94441.1"/>
    </source>
</evidence>
<dbReference type="AlphaFoldDB" id="A0A1C0Z4Y2"/>
<organism evidence="2 3">
    <name type="scientific">Caryophanon latum</name>
    <dbReference type="NCBI Taxonomy" id="33977"/>
    <lineage>
        <taxon>Bacteria</taxon>
        <taxon>Bacillati</taxon>
        <taxon>Bacillota</taxon>
        <taxon>Bacilli</taxon>
        <taxon>Bacillales</taxon>
        <taxon>Caryophanaceae</taxon>
        <taxon>Caryophanon</taxon>
    </lineage>
</organism>
<comment type="caution">
    <text evidence="2">The sequence shown here is derived from an EMBL/GenBank/DDBJ whole genome shotgun (WGS) entry which is preliminary data.</text>
</comment>
<evidence type="ECO:0000259" key="1">
    <source>
        <dbReference type="Pfam" id="PF13460"/>
    </source>
</evidence>
<dbReference type="RefSeq" id="WP_066461167.1">
    <property type="nucleotide sequence ID" value="NZ_MATO01000002.1"/>
</dbReference>
<dbReference type="PANTHER" id="PTHR43355:SF2">
    <property type="entry name" value="FLAVIN REDUCTASE (NADPH)"/>
    <property type="match status" value="1"/>
</dbReference>
<gene>
    <name evidence="2" type="ORF">A6K76_03765</name>
</gene>
<protein>
    <recommendedName>
        <fullName evidence="1">NAD(P)-binding domain-containing protein</fullName>
    </recommendedName>
</protein>
<proteinExistence type="predicted"/>
<dbReference type="InterPro" id="IPR016040">
    <property type="entry name" value="NAD(P)-bd_dom"/>
</dbReference>
<dbReference type="InterPro" id="IPR051606">
    <property type="entry name" value="Polyketide_Oxido-like"/>
</dbReference>
<dbReference type="InterPro" id="IPR036291">
    <property type="entry name" value="NAD(P)-bd_dom_sf"/>
</dbReference>
<dbReference type="SUPFAM" id="SSF51735">
    <property type="entry name" value="NAD(P)-binding Rossmann-fold domains"/>
    <property type="match status" value="1"/>
</dbReference>
<dbReference type="Proteomes" id="UP000093482">
    <property type="component" value="Unassembled WGS sequence"/>
</dbReference>
<name>A0A1C0Z4Y2_9BACL</name>
<dbReference type="PANTHER" id="PTHR43355">
    <property type="entry name" value="FLAVIN REDUCTASE (NADPH)"/>
    <property type="match status" value="1"/>
</dbReference>
<dbReference type="Pfam" id="PF13460">
    <property type="entry name" value="NAD_binding_10"/>
    <property type="match status" value="1"/>
</dbReference>
<dbReference type="OrthoDB" id="9785372at2"/>
<evidence type="ECO:0000313" key="3">
    <source>
        <dbReference type="Proteomes" id="UP000093482"/>
    </source>
</evidence>
<sequence length="218" mass="24325">MKIAIIGATGRVGKDIVREALMREHEVVAIVRNRSKLPSDVEANITVVERQILDLTPHDFIGVDVVINAFGAAQGEEHLYVEFGKHFITLLEGTNTHLITVAGAGNLFVDSDKKRRLLEEERFPKIYLQTALNQLQNLQDLRNSNVKWTFISSSEILDPSGPRTGHYIKGKDHVLYNSQLNSYVSYADFAVAVVDIAEKNDHIQERITVASENITSAS</sequence>
<dbReference type="CDD" id="cd05244">
    <property type="entry name" value="BVR-B_like_SDR_a"/>
    <property type="match status" value="1"/>
</dbReference>
<dbReference type="EMBL" id="MATO01000002">
    <property type="protein sequence ID" value="OCS94441.1"/>
    <property type="molecule type" value="Genomic_DNA"/>
</dbReference>
<keyword evidence="3" id="KW-1185">Reference proteome</keyword>
<accession>A0A1C0Z4Y2</accession>
<feature type="domain" description="NAD(P)-binding" evidence="1">
    <location>
        <begin position="7"/>
        <end position="198"/>
    </location>
</feature>